<gene>
    <name evidence="2" type="ordered locus">trd_A0327</name>
</gene>
<dbReference type="InterPro" id="IPR037523">
    <property type="entry name" value="VOC_core"/>
</dbReference>
<dbReference type="GO" id="GO:0051213">
    <property type="term" value="F:dioxygenase activity"/>
    <property type="evidence" value="ECO:0007669"/>
    <property type="project" value="UniProtKB-KW"/>
</dbReference>
<sequence length="298" mass="32896">MALWLTHVGVRVPNLQDSIEFHTSVLGLTVLSRESDRAYLSCGYDRSVDLCLVTGGTGLDHVAFGVTDERELDTLASRLLDHGAELVPSASPEPGVNKATRLRLPSGHLLEFVIIEPDPEQRFTYPHPAAPPMTHRSVVLLIDLDHVTLRHTDVSGLALFLQNSLGFHIPDARLMPDGQWRAAWLHVTSQHHDLAIIRGDAGETLDHVAFRVSGIETMKYLADRLASFGMTIEVGPGRHSIGGNLFTYFWTPDGNRYELSAEMAMVSNTASPTRFWGDDPGLFSPWGIRPPESFRKGS</sequence>
<keyword evidence="2" id="KW-0614">Plasmid</keyword>
<dbReference type="PANTHER" id="PTHR21366">
    <property type="entry name" value="GLYOXALASE FAMILY PROTEIN"/>
    <property type="match status" value="1"/>
</dbReference>
<dbReference type="AlphaFoldDB" id="B9L3G3"/>
<keyword evidence="2" id="KW-0560">Oxidoreductase</keyword>
<dbReference type="Proteomes" id="UP000000447">
    <property type="component" value="Plasmid unnamed"/>
</dbReference>
<dbReference type="SUPFAM" id="SSF54593">
    <property type="entry name" value="Glyoxalase/Bleomycin resistance protein/Dihydroxybiphenyl dioxygenase"/>
    <property type="match status" value="1"/>
</dbReference>
<dbReference type="InterPro" id="IPR029068">
    <property type="entry name" value="Glyas_Bleomycin-R_OHBP_Dase"/>
</dbReference>
<dbReference type="eggNOG" id="COG0346">
    <property type="taxonomic scope" value="Bacteria"/>
</dbReference>
<keyword evidence="3" id="KW-1185">Reference proteome</keyword>
<dbReference type="Gene3D" id="3.10.180.10">
    <property type="entry name" value="2,3-Dihydroxybiphenyl 1,2-Dioxygenase, domain 1"/>
    <property type="match status" value="2"/>
</dbReference>
<dbReference type="PROSITE" id="PS51819">
    <property type="entry name" value="VOC"/>
    <property type="match status" value="2"/>
</dbReference>
<feature type="domain" description="VOC" evidence="1">
    <location>
        <begin position="143"/>
        <end position="262"/>
    </location>
</feature>
<dbReference type="KEGG" id="tro:trd_A0327"/>
<dbReference type="HOGENOM" id="CLU_052361_3_1_0"/>
<dbReference type="InterPro" id="IPR004360">
    <property type="entry name" value="Glyas_Fos-R_dOase_dom"/>
</dbReference>
<evidence type="ECO:0000259" key="1">
    <source>
        <dbReference type="PROSITE" id="PS51819"/>
    </source>
</evidence>
<evidence type="ECO:0000313" key="2">
    <source>
        <dbReference type="EMBL" id="ACM06641.1"/>
    </source>
</evidence>
<proteinExistence type="predicted"/>
<dbReference type="InterPro" id="IPR050383">
    <property type="entry name" value="GlyoxalaseI/FosfomycinResist"/>
</dbReference>
<dbReference type="Pfam" id="PF00903">
    <property type="entry name" value="Glyoxalase"/>
    <property type="match status" value="2"/>
</dbReference>
<reference evidence="2 3" key="1">
    <citation type="journal article" date="2009" name="PLoS ONE">
        <title>Complete genome sequence of the aerobic CO-oxidizing thermophile Thermomicrobium roseum.</title>
        <authorList>
            <person name="Wu D."/>
            <person name="Raymond J."/>
            <person name="Wu M."/>
            <person name="Chatterji S."/>
            <person name="Ren Q."/>
            <person name="Graham J.E."/>
            <person name="Bryant D.A."/>
            <person name="Robb F."/>
            <person name="Colman A."/>
            <person name="Tallon L.J."/>
            <person name="Badger J.H."/>
            <person name="Madupu R."/>
            <person name="Ward N.L."/>
            <person name="Eisen J.A."/>
        </authorList>
    </citation>
    <scope>NUCLEOTIDE SEQUENCE [LARGE SCALE GENOMIC DNA]</scope>
    <source>
        <strain evidence="3">ATCC 27502 / DSM 5159 / P-2</strain>
        <plasmid evidence="2">unnamed</plasmid>
    </source>
</reference>
<keyword evidence="2" id="KW-0223">Dioxygenase</keyword>
<accession>B9L3G3</accession>
<name>B9L3G3_THERP</name>
<evidence type="ECO:0000313" key="3">
    <source>
        <dbReference type="Proteomes" id="UP000000447"/>
    </source>
</evidence>
<dbReference type="RefSeq" id="WP_012642628.1">
    <property type="nucleotide sequence ID" value="NC_011961.1"/>
</dbReference>
<protein>
    <submittedName>
        <fullName evidence="2">Catechol 2,3-dioxygenase</fullName>
    </submittedName>
</protein>
<organism evidence="2 3">
    <name type="scientific">Thermomicrobium roseum (strain ATCC 27502 / DSM 5159 / P-2)</name>
    <dbReference type="NCBI Taxonomy" id="309801"/>
    <lineage>
        <taxon>Bacteria</taxon>
        <taxon>Pseudomonadati</taxon>
        <taxon>Thermomicrobiota</taxon>
        <taxon>Thermomicrobia</taxon>
        <taxon>Thermomicrobiales</taxon>
        <taxon>Thermomicrobiaceae</taxon>
        <taxon>Thermomicrobium</taxon>
    </lineage>
</organism>
<feature type="domain" description="VOC" evidence="1">
    <location>
        <begin position="4"/>
        <end position="115"/>
    </location>
</feature>
<dbReference type="EMBL" id="CP001276">
    <property type="protein sequence ID" value="ACM06641.1"/>
    <property type="molecule type" value="Genomic_DNA"/>
</dbReference>
<geneLocation type="plasmid" evidence="3">
    <name>Tros</name>
</geneLocation>